<evidence type="ECO:0000313" key="3">
    <source>
        <dbReference type="Proteomes" id="UP000308199"/>
    </source>
</evidence>
<keyword evidence="3" id="KW-1185">Reference proteome</keyword>
<dbReference type="AlphaFoldDB" id="A0A4S4KX52"/>
<evidence type="ECO:0000313" key="2">
    <source>
        <dbReference type="EMBL" id="THH03207.1"/>
    </source>
</evidence>
<protein>
    <recommendedName>
        <fullName evidence="1">SCP2 domain-containing protein</fullName>
    </recommendedName>
</protein>
<dbReference type="GO" id="GO:0005829">
    <property type="term" value="C:cytosol"/>
    <property type="evidence" value="ECO:0007669"/>
    <property type="project" value="TreeGrafter"/>
</dbReference>
<name>A0A4S4KX52_9AGAM</name>
<gene>
    <name evidence="2" type="ORF">EW145_g6447</name>
</gene>
<dbReference type="PANTHER" id="PTHR10094">
    <property type="entry name" value="STEROL CARRIER PROTEIN 2 SCP-2 FAMILY PROTEIN"/>
    <property type="match status" value="1"/>
</dbReference>
<dbReference type="InterPro" id="IPR036527">
    <property type="entry name" value="SCP2_sterol-bd_dom_sf"/>
</dbReference>
<dbReference type="FunFam" id="3.30.1050.10:FF:000001">
    <property type="entry name" value="Putative Non-specific lipid-transfer protein"/>
    <property type="match status" value="1"/>
</dbReference>
<proteinExistence type="predicted"/>
<dbReference type="EMBL" id="SGPK01000485">
    <property type="protein sequence ID" value="THH03207.1"/>
    <property type="molecule type" value="Genomic_DNA"/>
</dbReference>
<dbReference type="SUPFAM" id="SSF55718">
    <property type="entry name" value="SCP-like"/>
    <property type="match status" value="1"/>
</dbReference>
<accession>A0A4S4KX52</accession>
<evidence type="ECO:0000259" key="1">
    <source>
        <dbReference type="Pfam" id="PF02036"/>
    </source>
</evidence>
<organism evidence="2 3">
    <name type="scientific">Phellinidium pouzarii</name>
    <dbReference type="NCBI Taxonomy" id="167371"/>
    <lineage>
        <taxon>Eukaryota</taxon>
        <taxon>Fungi</taxon>
        <taxon>Dikarya</taxon>
        <taxon>Basidiomycota</taxon>
        <taxon>Agaricomycotina</taxon>
        <taxon>Agaricomycetes</taxon>
        <taxon>Hymenochaetales</taxon>
        <taxon>Hymenochaetaceae</taxon>
        <taxon>Phellinidium</taxon>
    </lineage>
</organism>
<dbReference type="Gene3D" id="3.30.1050.10">
    <property type="entry name" value="SCP2 sterol-binding domain"/>
    <property type="match status" value="1"/>
</dbReference>
<dbReference type="Pfam" id="PF02036">
    <property type="entry name" value="SCP2"/>
    <property type="match status" value="1"/>
</dbReference>
<dbReference type="InterPro" id="IPR003033">
    <property type="entry name" value="SCP2_sterol-bd_dom"/>
</dbReference>
<reference evidence="2 3" key="1">
    <citation type="submission" date="2019-02" db="EMBL/GenBank/DDBJ databases">
        <title>Genome sequencing of the rare red list fungi Phellinidium pouzarii.</title>
        <authorList>
            <person name="Buettner E."/>
            <person name="Kellner H."/>
        </authorList>
    </citation>
    <scope>NUCLEOTIDE SEQUENCE [LARGE SCALE GENOMIC DNA]</scope>
    <source>
        <strain evidence="2 3">DSM 108285</strain>
    </source>
</reference>
<feature type="domain" description="SCP2" evidence="1">
    <location>
        <begin position="22"/>
        <end position="121"/>
    </location>
</feature>
<sequence length="129" mass="14062">MSDLKIEGFKSSDILSALGAVFEQFSEAEKKMQMKRANGIFELRIKNAKGTEGVWTIDMKKTGTVYKGSAKPKPDVAIILADETFVQLSEGKLDGQKAFMTGKLKTKGNMMLATKLDGVLKAAKTKAKL</sequence>
<dbReference type="PANTHER" id="PTHR10094:SF28">
    <property type="entry name" value="SCP2 DOMAIN-CONTAINING PROTEIN"/>
    <property type="match status" value="1"/>
</dbReference>
<dbReference type="OrthoDB" id="10265837at2759"/>
<comment type="caution">
    <text evidence="2">The sequence shown here is derived from an EMBL/GenBank/DDBJ whole genome shotgun (WGS) entry which is preliminary data.</text>
</comment>
<dbReference type="Proteomes" id="UP000308199">
    <property type="component" value="Unassembled WGS sequence"/>
</dbReference>